<keyword evidence="4" id="KW-0336">GPI-anchor</keyword>
<evidence type="ECO:0000256" key="6">
    <source>
        <dbReference type="ARBA" id="ARBA00022729"/>
    </source>
</evidence>
<keyword evidence="3" id="KW-1003">Cell membrane</keyword>
<dbReference type="AlphaFoldDB" id="A0A8H7CA67"/>
<dbReference type="SUPFAM" id="SSF88713">
    <property type="entry name" value="Glycoside hydrolase/deacetylase"/>
    <property type="match status" value="1"/>
</dbReference>
<evidence type="ECO:0000256" key="11">
    <source>
        <dbReference type="ARBA" id="ARBA00023316"/>
    </source>
</evidence>
<evidence type="ECO:0000256" key="9">
    <source>
        <dbReference type="ARBA" id="ARBA00023277"/>
    </source>
</evidence>
<keyword evidence="8" id="KW-0472">Membrane</keyword>
<feature type="chain" id="PRO_5034293160" evidence="12">
    <location>
        <begin position="20"/>
        <end position="270"/>
    </location>
</feature>
<keyword evidence="5" id="KW-0479">Metal-binding</keyword>
<proteinExistence type="predicted"/>
<sequence length="270" mass="30580">MLIRVTASTILLAALSASARPLNDSTLATVYDKCVVNNTIALTFDDGPWIYMNEISDLFTDHQAKATFFISTDALSPLSPLSTENNDMHFADGDNYDCIYDDKVVQRLRYTYKAGHQICSHTWSHPDLNTLDAAQIEEEITKQDLALMKVLSMKTRFLRPPYGNYNDLVRQVAKNLDKDLVTWDFDSGDSVGKSWQQSEKLYTTKINKHPQTLLPLNHETQVNTSRILVPWMIRNFQAAGYELVTLAECLGLDPYVSTGPFSPRDNTWDC</sequence>
<evidence type="ECO:0000256" key="8">
    <source>
        <dbReference type="ARBA" id="ARBA00023136"/>
    </source>
</evidence>
<comment type="subcellular location">
    <subcellularLocation>
        <location evidence="2">Cell membrane</location>
        <topology evidence="2">Lipid-anchor</topology>
        <topology evidence="2">GPI-anchor</topology>
    </subcellularLocation>
</comment>
<protein>
    <submittedName>
        <fullName evidence="14">Chitin deacetylase</fullName>
    </submittedName>
</protein>
<keyword evidence="15" id="KW-1185">Reference proteome</keyword>
<reference evidence="14" key="1">
    <citation type="submission" date="2020-05" db="EMBL/GenBank/DDBJ databases">
        <title>Mycena genomes resolve the evolution of fungal bioluminescence.</title>
        <authorList>
            <person name="Tsai I.J."/>
        </authorList>
    </citation>
    <scope>NUCLEOTIDE SEQUENCE</scope>
    <source>
        <strain evidence="14">CCC161011</strain>
    </source>
</reference>
<dbReference type="GO" id="GO:0016810">
    <property type="term" value="F:hydrolase activity, acting on carbon-nitrogen (but not peptide) bonds"/>
    <property type="evidence" value="ECO:0007669"/>
    <property type="project" value="InterPro"/>
</dbReference>
<dbReference type="InterPro" id="IPR011330">
    <property type="entry name" value="Glyco_hydro/deAcase_b/a-brl"/>
</dbReference>
<comment type="cofactor">
    <cofactor evidence="1">
        <name>Co(2+)</name>
        <dbReference type="ChEBI" id="CHEBI:48828"/>
    </cofactor>
</comment>
<dbReference type="PROSITE" id="PS51677">
    <property type="entry name" value="NODB"/>
    <property type="match status" value="1"/>
</dbReference>
<keyword evidence="9" id="KW-0119">Carbohydrate metabolism</keyword>
<accession>A0A8H7CA67</accession>
<keyword evidence="6 12" id="KW-0732">Signal</keyword>
<dbReference type="PANTHER" id="PTHR46471:SF2">
    <property type="entry name" value="CHITIN DEACETYLASE-RELATED"/>
    <property type="match status" value="1"/>
</dbReference>
<evidence type="ECO:0000256" key="2">
    <source>
        <dbReference type="ARBA" id="ARBA00004609"/>
    </source>
</evidence>
<evidence type="ECO:0000256" key="3">
    <source>
        <dbReference type="ARBA" id="ARBA00022475"/>
    </source>
</evidence>
<dbReference type="GO" id="GO:0046872">
    <property type="term" value="F:metal ion binding"/>
    <property type="evidence" value="ECO:0007669"/>
    <property type="project" value="UniProtKB-KW"/>
</dbReference>
<evidence type="ECO:0000256" key="1">
    <source>
        <dbReference type="ARBA" id="ARBA00001941"/>
    </source>
</evidence>
<dbReference type="InterPro" id="IPR002509">
    <property type="entry name" value="NODB_dom"/>
</dbReference>
<name>A0A8H7CA67_9AGAR</name>
<dbReference type="Gene3D" id="3.20.20.370">
    <property type="entry name" value="Glycoside hydrolase/deacetylase"/>
    <property type="match status" value="1"/>
</dbReference>
<feature type="domain" description="NodB homology" evidence="13">
    <location>
        <begin position="38"/>
        <end position="244"/>
    </location>
</feature>
<dbReference type="Pfam" id="PF01522">
    <property type="entry name" value="Polysacc_deac_1"/>
    <property type="match status" value="1"/>
</dbReference>
<keyword evidence="7" id="KW-0378">Hydrolase</keyword>
<dbReference type="GO" id="GO:0005886">
    <property type="term" value="C:plasma membrane"/>
    <property type="evidence" value="ECO:0007669"/>
    <property type="project" value="UniProtKB-SubCell"/>
</dbReference>
<evidence type="ECO:0000256" key="5">
    <source>
        <dbReference type="ARBA" id="ARBA00022723"/>
    </source>
</evidence>
<dbReference type="Proteomes" id="UP000620124">
    <property type="component" value="Unassembled WGS sequence"/>
</dbReference>
<gene>
    <name evidence="14" type="ORF">MVEN_02454200</name>
</gene>
<evidence type="ECO:0000313" key="15">
    <source>
        <dbReference type="Proteomes" id="UP000620124"/>
    </source>
</evidence>
<dbReference type="EMBL" id="JACAZI010000033">
    <property type="protein sequence ID" value="KAF7330174.1"/>
    <property type="molecule type" value="Genomic_DNA"/>
</dbReference>
<keyword evidence="4" id="KW-0325">Glycoprotein</keyword>
<evidence type="ECO:0000256" key="4">
    <source>
        <dbReference type="ARBA" id="ARBA00022622"/>
    </source>
</evidence>
<dbReference type="GO" id="GO:0071555">
    <property type="term" value="P:cell wall organization"/>
    <property type="evidence" value="ECO:0007669"/>
    <property type="project" value="UniProtKB-KW"/>
</dbReference>
<evidence type="ECO:0000259" key="13">
    <source>
        <dbReference type="PROSITE" id="PS51677"/>
    </source>
</evidence>
<evidence type="ECO:0000313" key="14">
    <source>
        <dbReference type="EMBL" id="KAF7330174.1"/>
    </source>
</evidence>
<comment type="caution">
    <text evidence="14">The sequence shown here is derived from an EMBL/GenBank/DDBJ whole genome shotgun (WGS) entry which is preliminary data.</text>
</comment>
<dbReference type="PANTHER" id="PTHR46471">
    <property type="entry name" value="CHITIN DEACETYLASE"/>
    <property type="match status" value="1"/>
</dbReference>
<evidence type="ECO:0000256" key="12">
    <source>
        <dbReference type="SAM" id="SignalP"/>
    </source>
</evidence>
<evidence type="ECO:0000256" key="10">
    <source>
        <dbReference type="ARBA" id="ARBA00023288"/>
    </source>
</evidence>
<organism evidence="14 15">
    <name type="scientific">Mycena venus</name>
    <dbReference type="NCBI Taxonomy" id="2733690"/>
    <lineage>
        <taxon>Eukaryota</taxon>
        <taxon>Fungi</taxon>
        <taxon>Dikarya</taxon>
        <taxon>Basidiomycota</taxon>
        <taxon>Agaricomycotina</taxon>
        <taxon>Agaricomycetes</taxon>
        <taxon>Agaricomycetidae</taxon>
        <taxon>Agaricales</taxon>
        <taxon>Marasmiineae</taxon>
        <taxon>Mycenaceae</taxon>
        <taxon>Mycena</taxon>
    </lineage>
</organism>
<keyword evidence="10" id="KW-0449">Lipoprotein</keyword>
<dbReference type="OrthoDB" id="2125469at2759"/>
<keyword evidence="11" id="KW-0961">Cell wall biogenesis/degradation</keyword>
<dbReference type="GO" id="GO:0005975">
    <property type="term" value="P:carbohydrate metabolic process"/>
    <property type="evidence" value="ECO:0007669"/>
    <property type="project" value="InterPro"/>
</dbReference>
<feature type="signal peptide" evidence="12">
    <location>
        <begin position="1"/>
        <end position="19"/>
    </location>
</feature>
<dbReference type="GO" id="GO:0098552">
    <property type="term" value="C:side of membrane"/>
    <property type="evidence" value="ECO:0007669"/>
    <property type="project" value="UniProtKB-KW"/>
</dbReference>
<evidence type="ECO:0000256" key="7">
    <source>
        <dbReference type="ARBA" id="ARBA00022801"/>
    </source>
</evidence>